<feature type="signal peptide" evidence="1">
    <location>
        <begin position="1"/>
        <end position="25"/>
    </location>
</feature>
<feature type="chain" id="PRO_5027857494" description="Copper-binding protein MbnP-like domain-containing protein" evidence="1">
    <location>
        <begin position="26"/>
        <end position="314"/>
    </location>
</feature>
<dbReference type="AlphaFoldDB" id="A0A6S6TCR6"/>
<gene>
    <name evidence="3" type="ORF">HELGO_WM5877</name>
</gene>
<dbReference type="InterPro" id="IPR046863">
    <property type="entry name" value="MbnP-like_dom"/>
</dbReference>
<organism evidence="3">
    <name type="scientific">uncultured Sulfurovum sp</name>
    <dbReference type="NCBI Taxonomy" id="269237"/>
    <lineage>
        <taxon>Bacteria</taxon>
        <taxon>Pseudomonadati</taxon>
        <taxon>Campylobacterota</taxon>
        <taxon>Epsilonproteobacteria</taxon>
        <taxon>Campylobacterales</taxon>
        <taxon>Sulfurovaceae</taxon>
        <taxon>Sulfurovum</taxon>
        <taxon>environmental samples</taxon>
    </lineage>
</organism>
<keyword evidence="1" id="KW-0732">Signal</keyword>
<protein>
    <recommendedName>
        <fullName evidence="2">Copper-binding protein MbnP-like domain-containing protein</fullName>
    </recommendedName>
</protein>
<proteinExistence type="predicted"/>
<dbReference type="Pfam" id="PF20243">
    <property type="entry name" value="MbnP"/>
    <property type="match status" value="1"/>
</dbReference>
<dbReference type="EMBL" id="CACVAX010000038">
    <property type="protein sequence ID" value="CAA6812696.1"/>
    <property type="molecule type" value="Genomic_DNA"/>
</dbReference>
<accession>A0A6S6TCR6</accession>
<dbReference type="InterPro" id="IPR023977">
    <property type="entry name" value="MbnP-like"/>
</dbReference>
<feature type="domain" description="Copper-binding protein MbnP-like" evidence="2">
    <location>
        <begin position="33"/>
        <end position="270"/>
    </location>
</feature>
<evidence type="ECO:0000256" key="1">
    <source>
        <dbReference type="SAM" id="SignalP"/>
    </source>
</evidence>
<dbReference type="NCBIfam" id="TIGR04052">
    <property type="entry name" value="MbnP_like_WxW"/>
    <property type="match status" value="1"/>
</dbReference>
<sequence length="314" mass="33431">MILKKSLAVLSVVGLLMNGCGSSSSTEEAVSEKSISLDFKAIVGDQGALLCSESNGNAKVYNNLGTSLASGTINDFRFFVSEVKLKMSDNTTQTLMLTNNDNQYYSETNGSVAILDFEDGTGDCVNRGNDASTYTSIVGKINSNATVTGVEFTVGVPFALNHVEFSDIPALNKTSMSWSWASGRKFTKFEINPSDANNSTGDIFNFHLGSTGCSDADANGITDACTQPNRIALSFDNFDPATNKVVVDYSKLLTYVDITKNLGGAKGCMSALDDPECMASTGEMFNLVGLDDTSKEGKCLDASCTENQELFSVE</sequence>
<evidence type="ECO:0000259" key="2">
    <source>
        <dbReference type="Pfam" id="PF20243"/>
    </source>
</evidence>
<reference evidence="3" key="1">
    <citation type="submission" date="2020-01" db="EMBL/GenBank/DDBJ databases">
        <authorList>
            <person name="Meier V. D."/>
            <person name="Meier V D."/>
        </authorList>
    </citation>
    <scope>NUCLEOTIDE SEQUENCE</scope>
    <source>
        <strain evidence="3">HLG_WM_MAG_04</strain>
    </source>
</reference>
<name>A0A6S6TCR6_9BACT</name>
<evidence type="ECO:0000313" key="3">
    <source>
        <dbReference type="EMBL" id="CAA6812696.1"/>
    </source>
</evidence>